<dbReference type="EMBL" id="SJPL01000001">
    <property type="protein sequence ID" value="TWT70051.1"/>
    <property type="molecule type" value="Genomic_DNA"/>
</dbReference>
<dbReference type="InterPro" id="IPR029052">
    <property type="entry name" value="Metallo-depent_PP-like"/>
</dbReference>
<name>A0A5C5Y5W7_9PLAN</name>
<dbReference type="PROSITE" id="PS51318">
    <property type="entry name" value="TAT"/>
    <property type="match status" value="1"/>
</dbReference>
<protein>
    <submittedName>
        <fullName evidence="3">PhoD-like phosphatase</fullName>
    </submittedName>
</protein>
<dbReference type="Gene3D" id="3.60.21.70">
    <property type="entry name" value="PhoD-like phosphatase"/>
    <property type="match status" value="1"/>
</dbReference>
<evidence type="ECO:0000313" key="3">
    <source>
        <dbReference type="EMBL" id="TWT70051.1"/>
    </source>
</evidence>
<evidence type="ECO:0000313" key="4">
    <source>
        <dbReference type="Proteomes" id="UP000317238"/>
    </source>
</evidence>
<accession>A0A5C5Y5W7</accession>
<comment type="caution">
    <text evidence="3">The sequence shown here is derived from an EMBL/GenBank/DDBJ whole genome shotgun (WGS) entry which is preliminary data.</text>
</comment>
<dbReference type="AlphaFoldDB" id="A0A5C5Y5W7"/>
<proteinExistence type="predicted"/>
<dbReference type="InterPro" id="IPR006311">
    <property type="entry name" value="TAT_signal"/>
</dbReference>
<reference evidence="3 4" key="1">
    <citation type="submission" date="2019-02" db="EMBL/GenBank/DDBJ databases">
        <title>Deep-cultivation of Planctomycetes and their phenomic and genomic characterization uncovers novel biology.</title>
        <authorList>
            <person name="Wiegand S."/>
            <person name="Jogler M."/>
            <person name="Boedeker C."/>
            <person name="Pinto D."/>
            <person name="Vollmers J."/>
            <person name="Rivas-Marin E."/>
            <person name="Kohn T."/>
            <person name="Peeters S.H."/>
            <person name="Heuer A."/>
            <person name="Rast P."/>
            <person name="Oberbeckmann S."/>
            <person name="Bunk B."/>
            <person name="Jeske O."/>
            <person name="Meyerdierks A."/>
            <person name="Storesund J.E."/>
            <person name="Kallscheuer N."/>
            <person name="Luecker S."/>
            <person name="Lage O.M."/>
            <person name="Pohl T."/>
            <person name="Merkel B.J."/>
            <person name="Hornburger P."/>
            <person name="Mueller R.-W."/>
            <person name="Bruemmer F."/>
            <person name="Labrenz M."/>
            <person name="Spormann A.M."/>
            <person name="Op Den Camp H."/>
            <person name="Overmann J."/>
            <person name="Amann R."/>
            <person name="Jetten M.S.M."/>
            <person name="Mascher T."/>
            <person name="Medema M.H."/>
            <person name="Devos D.P."/>
            <person name="Kaster A.-K."/>
            <person name="Ovreas L."/>
            <person name="Rohde M."/>
            <person name="Galperin M.Y."/>
            <person name="Jogler C."/>
        </authorList>
    </citation>
    <scope>NUCLEOTIDE SEQUENCE [LARGE SCALE GENOMIC DNA]</scope>
    <source>
        <strain evidence="3 4">Pan14r</strain>
    </source>
</reference>
<evidence type="ECO:0000259" key="2">
    <source>
        <dbReference type="Pfam" id="PF09423"/>
    </source>
</evidence>
<gene>
    <name evidence="3" type="ORF">Pan14r_23490</name>
</gene>
<dbReference type="InterPro" id="IPR052900">
    <property type="entry name" value="Phospholipid_Metab_Enz"/>
</dbReference>
<dbReference type="OrthoDB" id="9761852at2"/>
<dbReference type="SUPFAM" id="SSF56300">
    <property type="entry name" value="Metallo-dependent phosphatases"/>
    <property type="match status" value="1"/>
</dbReference>
<feature type="region of interest" description="Disordered" evidence="1">
    <location>
        <begin position="752"/>
        <end position="775"/>
    </location>
</feature>
<organism evidence="3 4">
    <name type="scientific">Crateriforma conspicua</name>
    <dbReference type="NCBI Taxonomy" id="2527996"/>
    <lineage>
        <taxon>Bacteria</taxon>
        <taxon>Pseudomonadati</taxon>
        <taxon>Planctomycetota</taxon>
        <taxon>Planctomycetia</taxon>
        <taxon>Planctomycetales</taxon>
        <taxon>Planctomycetaceae</taxon>
        <taxon>Crateriforma</taxon>
    </lineage>
</organism>
<sequence length="775" mass="85922">MPSFQRRDVLKIFGAGTATAGATRSFAQQASNTLDLRVTHQSGWNDCFDRVFLGGDYWANPMEDWRIVDGMAECQSSAGNRNIHLLTHQLTKADQPFAVSVNVRRVESGKSDAGVGIRIGIRSELNDYRSNLFARSGINVGIVGDQLQIGRKSVPVQSDLDAGNVTLHLSGVPDDHQVRLTLTATDTNDKVLAKVASTVAADAVQGNVALVNNFKAQVKSGQGGRYRFGDWTVAGDAFTVTPENQFGPILWTMYSLSDSRGDDGFVLKLSALTGPLGKEDSDQIQLRVRRDGEAWESMGTATLDHDAWTATFRLPNWDQKRPADYEVVYQERQKSGSPVTHRWSGKIKQNPTGRPLRMAGLTCQNDYAFPYAPVCENLMRLDPDLLYFSGDQLYEGHGGYGLIREPAEPAILNYLRKFYQHGLAFRHAMKDCPTLCIPDDHDVFQGNIWGEGGKPMDIDAGGTSSNGGYREPARMVNVVHRTNASHHPDFYDPTPVLQDISVYYGDMVYGDVSFAVVADRQWKSGPQNVDTGSGRADHLADRSVDPKTLDKPGLILLGQRQEDFLRQWTKDWRGHAMKVLLTQTVFAGVATHHGGYDGYLVADLDCGGWPQTPRDRAIEIAREGMPLHVNGDQHLTTLVQYGVEKQRDSFWSFCTPAIAAGYPRWWRPDEMGMPHQNRPQHGRENTGEYVDGLGNKAYVYAVGNPEVGTKKNRYEKAHQKGSGFGMITIDTKAKTYTLESFRFMVDATDGNPDNQFPGWPVTIHQSENAGDNRLG</sequence>
<evidence type="ECO:0000256" key="1">
    <source>
        <dbReference type="SAM" id="MobiDB-lite"/>
    </source>
</evidence>
<dbReference type="PANTHER" id="PTHR43606:SF2">
    <property type="entry name" value="ALKALINE PHOSPHATASE FAMILY PROTEIN (AFU_ORTHOLOGUE AFUA_5G03860)"/>
    <property type="match status" value="1"/>
</dbReference>
<keyword evidence="4" id="KW-1185">Reference proteome</keyword>
<dbReference type="InterPro" id="IPR018946">
    <property type="entry name" value="PhoD-like_MPP"/>
</dbReference>
<feature type="domain" description="PhoD-like phosphatase metallophosphatase" evidence="2">
    <location>
        <begin position="361"/>
        <end position="663"/>
    </location>
</feature>
<dbReference type="PANTHER" id="PTHR43606">
    <property type="entry name" value="PHOSPHATASE, PUTATIVE (AFU_ORTHOLOGUE AFUA_6G08710)-RELATED"/>
    <property type="match status" value="1"/>
</dbReference>
<dbReference type="InterPro" id="IPR038607">
    <property type="entry name" value="PhoD-like_sf"/>
</dbReference>
<dbReference type="Proteomes" id="UP000317238">
    <property type="component" value="Unassembled WGS sequence"/>
</dbReference>
<dbReference type="RefSeq" id="WP_146439154.1">
    <property type="nucleotide sequence ID" value="NZ_SJPL01000001.1"/>
</dbReference>
<dbReference type="Pfam" id="PF09423">
    <property type="entry name" value="PhoD"/>
    <property type="match status" value="1"/>
</dbReference>